<comment type="caution">
    <text evidence="1">The sequence shown here is derived from an EMBL/GenBank/DDBJ whole genome shotgun (WGS) entry which is preliminary data.</text>
</comment>
<accession>A0ACC0Y9H5</accession>
<evidence type="ECO:0000313" key="1">
    <source>
        <dbReference type="EMBL" id="KAJ0031644.1"/>
    </source>
</evidence>
<reference evidence="2" key="1">
    <citation type="journal article" date="2023" name="G3 (Bethesda)">
        <title>Genome assembly and association tests identify interacting loci associated with vigor, precocity, and sex in interspecific pistachio rootstocks.</title>
        <authorList>
            <person name="Palmer W."/>
            <person name="Jacygrad E."/>
            <person name="Sagayaradj S."/>
            <person name="Cavanaugh K."/>
            <person name="Han R."/>
            <person name="Bertier L."/>
            <person name="Beede B."/>
            <person name="Kafkas S."/>
            <person name="Golino D."/>
            <person name="Preece J."/>
            <person name="Michelmore R."/>
        </authorList>
    </citation>
    <scope>NUCLEOTIDE SEQUENCE [LARGE SCALE GENOMIC DNA]</scope>
</reference>
<protein>
    <submittedName>
        <fullName evidence="1">Uncharacterized protein</fullName>
    </submittedName>
</protein>
<sequence>MMDEYLDQYLSSSSWSDVNAKERSTLDYCERQNGLLPISVELYEDDEKNSPASIISANHTIESLADQDLSSIVLGEESDYSVDKNLLSEDAQAQKDYENCNGNLSSKMNGSLKLGNVGLRYDTAIPGLGSVNPSYPNKLPVVSHISSSDLSFTELGHLGGNGSELSDIQRSVRDLQTLSPIPGFWFPSSYKEVSSLSHVMGQDRIQCFGLQAANINNDTDTTRTRYVGMEKILQFDSLSASVTPKGKQELQNHPLSSFAAVPQTMMPSPQQTVSATPAGSFYGTGKPRARARRGQATDPHSIAERLRREKIAERMKNLQELVPNSNKTDKASMLDEIIDYVKFLQLQVKVLSVSRLGAAGAVLPLITDGQAEGSTGLSLSPTAGKGVDISLNPDQVAFEEEVVKLMETNVTMAMQYLQTKGLCLMPIALATAISSGKASSSSISVSDEWKKIGFSNGVAQNNSSSSSSSNSSLASDSNIITGKPVREAVMINGCNGAVKQMRNTFCTAAELKPKT</sequence>
<name>A0ACC0Y9H5_9ROSI</name>
<keyword evidence="2" id="KW-1185">Reference proteome</keyword>
<proteinExistence type="predicted"/>
<dbReference type="Proteomes" id="UP001163603">
    <property type="component" value="Chromosome 8"/>
</dbReference>
<organism evidence="1 2">
    <name type="scientific">Pistacia integerrima</name>
    <dbReference type="NCBI Taxonomy" id="434235"/>
    <lineage>
        <taxon>Eukaryota</taxon>
        <taxon>Viridiplantae</taxon>
        <taxon>Streptophyta</taxon>
        <taxon>Embryophyta</taxon>
        <taxon>Tracheophyta</taxon>
        <taxon>Spermatophyta</taxon>
        <taxon>Magnoliopsida</taxon>
        <taxon>eudicotyledons</taxon>
        <taxon>Gunneridae</taxon>
        <taxon>Pentapetalae</taxon>
        <taxon>rosids</taxon>
        <taxon>malvids</taxon>
        <taxon>Sapindales</taxon>
        <taxon>Anacardiaceae</taxon>
        <taxon>Pistacia</taxon>
    </lineage>
</organism>
<evidence type="ECO:0000313" key="2">
    <source>
        <dbReference type="Proteomes" id="UP001163603"/>
    </source>
</evidence>
<dbReference type="EMBL" id="CM047743">
    <property type="protein sequence ID" value="KAJ0031644.1"/>
    <property type="molecule type" value="Genomic_DNA"/>
</dbReference>
<gene>
    <name evidence="1" type="ORF">Pint_13589</name>
</gene>